<dbReference type="GO" id="GO:0004497">
    <property type="term" value="F:monooxygenase activity"/>
    <property type="evidence" value="ECO:0007669"/>
    <property type="project" value="UniProtKB-KW"/>
</dbReference>
<keyword evidence="1" id="KW-0503">Monooxygenase</keyword>
<accession>A0A849KVC7</accession>
<gene>
    <name evidence="1" type="ORF">HMH01_02700</name>
</gene>
<keyword evidence="1" id="KW-0560">Oxidoreductase</keyword>
<reference evidence="1 2" key="1">
    <citation type="submission" date="2020-05" db="EMBL/GenBank/DDBJ databases">
        <title>Gimesia benthica sp. nov., a novel planctomycete isolated from a deep-sea water sample of the Northwest Indian Ocean.</title>
        <authorList>
            <person name="Wang J."/>
            <person name="Ruan C."/>
            <person name="Song L."/>
            <person name="Zhu Y."/>
            <person name="Li A."/>
            <person name="Zheng X."/>
            <person name="Wang L."/>
            <person name="Lu Z."/>
            <person name="Huang Y."/>
            <person name="Du W."/>
            <person name="Zhou Y."/>
            <person name="Huang L."/>
            <person name="Dai X."/>
        </authorList>
    </citation>
    <scope>NUCLEOTIDE SEQUENCE [LARGE SCALE GENOMIC DNA]</scope>
    <source>
        <strain evidence="1 2">YYQ-30</strain>
    </source>
</reference>
<comment type="caution">
    <text evidence="1">The sequence shown here is derived from an EMBL/GenBank/DDBJ whole genome shotgun (WGS) entry which is preliminary data.</text>
</comment>
<dbReference type="NCBIfam" id="NF045923">
    <property type="entry name" value="SpheroidMoxCrtARhod"/>
    <property type="match status" value="1"/>
</dbReference>
<dbReference type="EMBL" id="JABFBC010000001">
    <property type="protein sequence ID" value="NNU79338.1"/>
    <property type="molecule type" value="Genomic_DNA"/>
</dbReference>
<protein>
    <submittedName>
        <fullName evidence="1">Spheroidene monooxygenase</fullName>
    </submittedName>
</protein>
<organism evidence="1 2">
    <name type="scientific">Halovulum dunhuangense</name>
    <dbReference type="NCBI Taxonomy" id="1505036"/>
    <lineage>
        <taxon>Bacteria</taxon>
        <taxon>Pseudomonadati</taxon>
        <taxon>Pseudomonadota</taxon>
        <taxon>Alphaproteobacteria</taxon>
        <taxon>Rhodobacterales</taxon>
        <taxon>Paracoccaceae</taxon>
        <taxon>Halovulum</taxon>
    </lineage>
</organism>
<evidence type="ECO:0000313" key="2">
    <source>
        <dbReference type="Proteomes" id="UP000572377"/>
    </source>
</evidence>
<proteinExistence type="predicted"/>
<dbReference type="AlphaFoldDB" id="A0A849KVC7"/>
<keyword evidence="2" id="KW-1185">Reference proteome</keyword>
<name>A0A849KVC7_9RHOB</name>
<dbReference type="InterPro" id="IPR049574">
    <property type="entry name" value="CrtA-like"/>
</dbReference>
<sequence>MTRNSPATSAPNLSGQVVTMCFFRFRPLRHRLWAFAQMALARRPLARTEGIGFFKLMGAGTGEGFTPKPDTGAVVILTTWPDLATAERQTRDAPVFRRYRARADEVWTIHLTPRSAWGAWSRQMPFQPRGPVGDTAVVALTRATVRLPVLLKFWRRVPDIQRAIGGDANVIFKQGVGEVPWLHQMTFSIWPDTRAMAAFARADGPHARAIAAVRAGNWFAEELYARFSILKSEGSWGGRDPLERLSALQAAE</sequence>
<dbReference type="CDD" id="cd21650">
    <property type="entry name" value="CrtA-like"/>
    <property type="match status" value="1"/>
</dbReference>
<evidence type="ECO:0000313" key="1">
    <source>
        <dbReference type="EMBL" id="NNU79338.1"/>
    </source>
</evidence>
<dbReference type="Proteomes" id="UP000572377">
    <property type="component" value="Unassembled WGS sequence"/>
</dbReference>